<reference evidence="2" key="1">
    <citation type="submission" date="2005-09" db="EMBL/GenBank/DDBJ databases">
        <authorList>
            <person name="Mural R.J."/>
            <person name="Li P.W."/>
            <person name="Adams M.D."/>
            <person name="Amanatides P.G."/>
            <person name="Baden-Tillson H."/>
            <person name="Barnstead M."/>
            <person name="Chin S.H."/>
            <person name="Dew I."/>
            <person name="Evans C.A."/>
            <person name="Ferriera S."/>
            <person name="Flanigan M."/>
            <person name="Fosler C."/>
            <person name="Glodek A."/>
            <person name="Gu Z."/>
            <person name="Holt R.A."/>
            <person name="Jennings D."/>
            <person name="Kraft C.L."/>
            <person name="Lu F."/>
            <person name="Nguyen T."/>
            <person name="Nusskern D.R."/>
            <person name="Pfannkoch C.M."/>
            <person name="Sitter C."/>
            <person name="Sutton G.G."/>
            <person name="Venter J.C."/>
            <person name="Wang Z."/>
            <person name="Woodage T."/>
            <person name="Zheng X.H."/>
            <person name="Zhong F."/>
        </authorList>
    </citation>
    <scope>NUCLEOTIDE SEQUENCE [LARGE SCALE GENOMIC DNA]</scope>
    <source>
        <strain>BN</strain>
        <strain evidence="2">Sprague-Dawley</strain>
    </source>
</reference>
<organism evidence="1 2">
    <name type="scientific">Rattus norvegicus</name>
    <name type="common">Rat</name>
    <dbReference type="NCBI Taxonomy" id="10116"/>
    <lineage>
        <taxon>Eukaryota</taxon>
        <taxon>Metazoa</taxon>
        <taxon>Chordata</taxon>
        <taxon>Craniata</taxon>
        <taxon>Vertebrata</taxon>
        <taxon>Euteleostomi</taxon>
        <taxon>Mammalia</taxon>
        <taxon>Eutheria</taxon>
        <taxon>Euarchontoglires</taxon>
        <taxon>Glires</taxon>
        <taxon>Rodentia</taxon>
        <taxon>Myomorpha</taxon>
        <taxon>Muroidea</taxon>
        <taxon>Muridae</taxon>
        <taxon>Murinae</taxon>
        <taxon>Rattus</taxon>
    </lineage>
</organism>
<accession>A6IAQ8</accession>
<gene>
    <name evidence="1" type="ORF">rCG_56370</name>
</gene>
<evidence type="ECO:0000313" key="2">
    <source>
        <dbReference type="Proteomes" id="UP000234681"/>
    </source>
</evidence>
<name>A6IAQ8_RAT</name>
<dbReference type="Proteomes" id="UP000234681">
    <property type="component" value="Chromosome 4"/>
</dbReference>
<evidence type="ECO:0000313" key="1">
    <source>
        <dbReference type="EMBL" id="EDL91176.1"/>
    </source>
</evidence>
<proteinExistence type="predicted"/>
<dbReference type="EMBL" id="CH473957">
    <property type="protein sequence ID" value="EDL91176.1"/>
    <property type="molecule type" value="Genomic_DNA"/>
</dbReference>
<dbReference type="AlphaFoldDB" id="A6IAQ8"/>
<sequence>MVVNFHVCAKSSGRASSALNCRYILKVGTEIENDVERYRTVYLVLNIPHGRT</sequence>
<protein>
    <submittedName>
        <fullName evidence="1">RCG56370</fullName>
    </submittedName>
</protein>